<feature type="region of interest" description="Disordered" evidence="1">
    <location>
        <begin position="1"/>
        <end position="24"/>
    </location>
</feature>
<name>A0ABU6RS29_9FABA</name>
<dbReference type="EMBL" id="JASCZI010031419">
    <property type="protein sequence ID" value="MED6126740.1"/>
    <property type="molecule type" value="Genomic_DNA"/>
</dbReference>
<sequence>MSFFNTGRGRTSTPFKDKNIPSLPKLPQQGCRELKAIFEVLMVPKLVYQLRPTVPRLGGSSRDRHIAQSSSVTSSRARSEAMAESSCSREQTIDFLHDTAQVTLSSPPKIGILRIAAEIVGLNNAVISS</sequence>
<feature type="compositionally biased region" description="Low complexity" evidence="1">
    <location>
        <begin position="69"/>
        <end position="84"/>
    </location>
</feature>
<accession>A0ABU6RS29</accession>
<evidence type="ECO:0000256" key="1">
    <source>
        <dbReference type="SAM" id="MobiDB-lite"/>
    </source>
</evidence>
<protein>
    <submittedName>
        <fullName evidence="2">Uncharacterized protein</fullName>
    </submittedName>
</protein>
<reference evidence="2 3" key="1">
    <citation type="journal article" date="2023" name="Plants (Basel)">
        <title>Bridging the Gap: Combining Genomics and Transcriptomics Approaches to Understand Stylosanthes scabra, an Orphan Legume from the Brazilian Caatinga.</title>
        <authorList>
            <person name="Ferreira-Neto J.R.C."/>
            <person name="da Silva M.D."/>
            <person name="Binneck E."/>
            <person name="de Melo N.F."/>
            <person name="da Silva R.H."/>
            <person name="de Melo A.L.T.M."/>
            <person name="Pandolfi V."/>
            <person name="Bustamante F.O."/>
            <person name="Brasileiro-Vidal A.C."/>
            <person name="Benko-Iseppon A.M."/>
        </authorList>
    </citation>
    <scope>NUCLEOTIDE SEQUENCE [LARGE SCALE GENOMIC DNA]</scope>
    <source>
        <tissue evidence="2">Leaves</tissue>
    </source>
</reference>
<keyword evidence="3" id="KW-1185">Reference proteome</keyword>
<organism evidence="2 3">
    <name type="scientific">Stylosanthes scabra</name>
    <dbReference type="NCBI Taxonomy" id="79078"/>
    <lineage>
        <taxon>Eukaryota</taxon>
        <taxon>Viridiplantae</taxon>
        <taxon>Streptophyta</taxon>
        <taxon>Embryophyta</taxon>
        <taxon>Tracheophyta</taxon>
        <taxon>Spermatophyta</taxon>
        <taxon>Magnoliopsida</taxon>
        <taxon>eudicotyledons</taxon>
        <taxon>Gunneridae</taxon>
        <taxon>Pentapetalae</taxon>
        <taxon>rosids</taxon>
        <taxon>fabids</taxon>
        <taxon>Fabales</taxon>
        <taxon>Fabaceae</taxon>
        <taxon>Papilionoideae</taxon>
        <taxon>50 kb inversion clade</taxon>
        <taxon>dalbergioids sensu lato</taxon>
        <taxon>Dalbergieae</taxon>
        <taxon>Pterocarpus clade</taxon>
        <taxon>Stylosanthes</taxon>
    </lineage>
</organism>
<evidence type="ECO:0000313" key="3">
    <source>
        <dbReference type="Proteomes" id="UP001341840"/>
    </source>
</evidence>
<dbReference type="Proteomes" id="UP001341840">
    <property type="component" value="Unassembled WGS sequence"/>
</dbReference>
<proteinExistence type="predicted"/>
<comment type="caution">
    <text evidence="2">The sequence shown here is derived from an EMBL/GenBank/DDBJ whole genome shotgun (WGS) entry which is preliminary data.</text>
</comment>
<feature type="region of interest" description="Disordered" evidence="1">
    <location>
        <begin position="58"/>
        <end position="84"/>
    </location>
</feature>
<gene>
    <name evidence="2" type="ORF">PIB30_081303</name>
</gene>
<feature type="compositionally biased region" description="Polar residues" evidence="1">
    <location>
        <begin position="1"/>
        <end position="14"/>
    </location>
</feature>
<evidence type="ECO:0000313" key="2">
    <source>
        <dbReference type="EMBL" id="MED6126740.1"/>
    </source>
</evidence>